<dbReference type="GO" id="GO:0005975">
    <property type="term" value="P:carbohydrate metabolic process"/>
    <property type="evidence" value="ECO:0007669"/>
    <property type="project" value="InterPro"/>
</dbReference>
<protein>
    <submittedName>
        <fullName evidence="3">Polysaccharide deacetylase</fullName>
    </submittedName>
</protein>
<dbReference type="NCBIfam" id="TIGR02764">
    <property type="entry name" value="spore_ybaN_pdaB"/>
    <property type="match status" value="1"/>
</dbReference>
<dbReference type="Pfam" id="PF01522">
    <property type="entry name" value="Polysacc_deac_1"/>
    <property type="match status" value="1"/>
</dbReference>
<comment type="caution">
    <text evidence="3">The sequence shown here is derived from an EMBL/GenBank/DDBJ whole genome shotgun (WGS) entry which is preliminary data.</text>
</comment>
<feature type="domain" description="NodB homology" evidence="2">
    <location>
        <begin position="70"/>
        <end position="250"/>
    </location>
</feature>
<dbReference type="PROSITE" id="PS51677">
    <property type="entry name" value="NODB"/>
    <property type="match status" value="1"/>
</dbReference>
<dbReference type="Gene3D" id="3.20.20.370">
    <property type="entry name" value="Glycoside hydrolase/deacetylase"/>
    <property type="match status" value="1"/>
</dbReference>
<dbReference type="AlphaFoldDB" id="U2WT18"/>
<keyword evidence="1" id="KW-0472">Membrane</keyword>
<organism evidence="3 4">
    <name type="scientific">Geobacillus kaustophilus GBlys</name>
    <dbReference type="NCBI Taxonomy" id="1337888"/>
    <lineage>
        <taxon>Bacteria</taxon>
        <taxon>Bacillati</taxon>
        <taxon>Bacillota</taxon>
        <taxon>Bacilli</taxon>
        <taxon>Bacillales</taxon>
        <taxon>Anoxybacillaceae</taxon>
        <taxon>Geobacillus</taxon>
        <taxon>Geobacillus thermoleovorans group</taxon>
    </lineage>
</organism>
<dbReference type="InterPro" id="IPR050248">
    <property type="entry name" value="Polysacc_deacetylase_ArnD"/>
</dbReference>
<evidence type="ECO:0000313" key="4">
    <source>
        <dbReference type="Proteomes" id="UP000016424"/>
    </source>
</evidence>
<sequence length="267" mass="29780">MLLGQRFYNAKKGADVMFYALNGRTLKKALIIICSAFFTAVVLYAYEMNRPVFSLPSGPKAVYKVDNARNEVALTFDISWGDENADKILDVLKQHGIQNATFFLSASWAERHPAVVKRIKEEGHEIGSMGYNFVNYTELENAKIRQDLIMAKKVFDMLGIKQVELLRPPGGNFNKNVLKVAQSLGYTVVHWSIDSKDWLNPGTDQIVENVTRDLEPGDIVLLHASDSAKQTAKALPKIIASMKENGYKNVNLSELLANGEAESRGIE</sequence>
<evidence type="ECO:0000256" key="1">
    <source>
        <dbReference type="SAM" id="Phobius"/>
    </source>
</evidence>
<dbReference type="InterPro" id="IPR014132">
    <property type="entry name" value="PdaB-like"/>
</dbReference>
<dbReference type="PANTHER" id="PTHR10587:SF128">
    <property type="entry name" value="POLYSACCHARIDE DEACETYLASE PDAB-RELATED"/>
    <property type="match status" value="1"/>
</dbReference>
<accession>U2WT18</accession>
<reference evidence="4" key="1">
    <citation type="journal article" date="2013" name="Genome">
        <title>Draft Genome Sequence of Geobacillus kaustophilus GBlys, a Lysogenic Strain with Bacteriophage phiOH2.</title>
        <authorList>
            <person name="Doi K."/>
            <person name="Mori K."/>
            <person name="Martono H."/>
            <person name="Nagayoshi Y."/>
            <person name="Fujino Y."/>
            <person name="Tashiro K."/>
            <person name="Kuhara S."/>
            <person name="Ohshima T."/>
        </authorList>
    </citation>
    <scope>NUCLEOTIDE SEQUENCE [LARGE SCALE GENOMIC DNA]</scope>
    <source>
        <strain evidence="4">GBlys</strain>
    </source>
</reference>
<dbReference type="Proteomes" id="UP000016424">
    <property type="component" value="Unassembled WGS sequence"/>
</dbReference>
<dbReference type="InterPro" id="IPR011330">
    <property type="entry name" value="Glyco_hydro/deAcase_b/a-brl"/>
</dbReference>
<keyword evidence="1" id="KW-0812">Transmembrane</keyword>
<gene>
    <name evidence="3" type="ORF">GBL_2128</name>
</gene>
<dbReference type="GO" id="GO:0016810">
    <property type="term" value="F:hydrolase activity, acting on carbon-nitrogen (but not peptide) bonds"/>
    <property type="evidence" value="ECO:0007669"/>
    <property type="project" value="InterPro"/>
</dbReference>
<dbReference type="EMBL" id="BASG01000019">
    <property type="protein sequence ID" value="GAD13911.1"/>
    <property type="molecule type" value="Genomic_DNA"/>
</dbReference>
<name>U2WT18_GEOKU</name>
<evidence type="ECO:0000313" key="3">
    <source>
        <dbReference type="EMBL" id="GAD13911.1"/>
    </source>
</evidence>
<proteinExistence type="predicted"/>
<dbReference type="SUPFAM" id="SSF88713">
    <property type="entry name" value="Glycoside hydrolase/deacetylase"/>
    <property type="match status" value="1"/>
</dbReference>
<feature type="transmembrane region" description="Helical" evidence="1">
    <location>
        <begin position="29"/>
        <end position="46"/>
    </location>
</feature>
<evidence type="ECO:0000259" key="2">
    <source>
        <dbReference type="PROSITE" id="PS51677"/>
    </source>
</evidence>
<dbReference type="GO" id="GO:0016020">
    <property type="term" value="C:membrane"/>
    <property type="evidence" value="ECO:0007669"/>
    <property type="project" value="TreeGrafter"/>
</dbReference>
<dbReference type="InterPro" id="IPR002509">
    <property type="entry name" value="NODB_dom"/>
</dbReference>
<dbReference type="PANTHER" id="PTHR10587">
    <property type="entry name" value="GLYCOSYL TRANSFERASE-RELATED"/>
    <property type="match status" value="1"/>
</dbReference>
<keyword evidence="1" id="KW-1133">Transmembrane helix</keyword>